<dbReference type="PANTHER" id="PTHR43693">
    <property type="entry name" value="PROTEIN PHOSPHATASE CHEZ"/>
    <property type="match status" value="1"/>
</dbReference>
<keyword evidence="2" id="KW-0378">Hydrolase</keyword>
<gene>
    <name evidence="4" type="ORF">SAMN04488506_0067</name>
</gene>
<dbReference type="InterPro" id="IPR028976">
    <property type="entry name" value="CheC-like_sf"/>
</dbReference>
<reference evidence="4 5" key="1">
    <citation type="submission" date="2016-10" db="EMBL/GenBank/DDBJ databases">
        <authorList>
            <person name="de Groot N.N."/>
        </authorList>
    </citation>
    <scope>NUCLEOTIDE SEQUENCE [LARGE SCALE GENOMIC DNA]</scope>
    <source>
        <strain evidence="4 5">DSM 20581</strain>
    </source>
</reference>
<feature type="domain" description="CheC-like protein" evidence="3">
    <location>
        <begin position="9"/>
        <end position="44"/>
    </location>
</feature>
<protein>
    <submittedName>
        <fullName evidence="4">Chemotaxis protein CheC</fullName>
    </submittedName>
</protein>
<dbReference type="GO" id="GO:0016787">
    <property type="term" value="F:hydrolase activity"/>
    <property type="evidence" value="ECO:0007669"/>
    <property type="project" value="UniProtKB-KW"/>
</dbReference>
<dbReference type="RefSeq" id="WP_092479044.1">
    <property type="nucleotide sequence ID" value="NZ_FOXW01000001.1"/>
</dbReference>
<dbReference type="InterPro" id="IPR007597">
    <property type="entry name" value="CheC"/>
</dbReference>
<evidence type="ECO:0000256" key="2">
    <source>
        <dbReference type="ARBA" id="ARBA00022801"/>
    </source>
</evidence>
<name>A0A1I5UM53_9LACT</name>
<dbReference type="Gene3D" id="3.40.1550.10">
    <property type="entry name" value="CheC-like"/>
    <property type="match status" value="1"/>
</dbReference>
<dbReference type="Pfam" id="PF04509">
    <property type="entry name" value="CheC"/>
    <property type="match status" value="1"/>
</dbReference>
<dbReference type="SUPFAM" id="SSF103039">
    <property type="entry name" value="CheC-like"/>
    <property type="match status" value="1"/>
</dbReference>
<dbReference type="Proteomes" id="UP000199136">
    <property type="component" value="Unassembled WGS sequence"/>
</dbReference>
<dbReference type="AlphaFoldDB" id="A0A1I5UM53"/>
<dbReference type="OrthoDB" id="9812187at2"/>
<evidence type="ECO:0000313" key="5">
    <source>
        <dbReference type="Proteomes" id="UP000199136"/>
    </source>
</evidence>
<dbReference type="CDD" id="cd17909">
    <property type="entry name" value="CheC_ClassI"/>
    <property type="match status" value="1"/>
</dbReference>
<dbReference type="InterPro" id="IPR050992">
    <property type="entry name" value="CheZ_family_phosphatases"/>
</dbReference>
<dbReference type="EMBL" id="FOXW01000001">
    <property type="protein sequence ID" value="SFP96259.1"/>
    <property type="molecule type" value="Genomic_DNA"/>
</dbReference>
<proteinExistence type="predicted"/>
<organism evidence="4 5">
    <name type="scientific">Desemzia incerta</name>
    <dbReference type="NCBI Taxonomy" id="82801"/>
    <lineage>
        <taxon>Bacteria</taxon>
        <taxon>Bacillati</taxon>
        <taxon>Bacillota</taxon>
        <taxon>Bacilli</taxon>
        <taxon>Lactobacillales</taxon>
        <taxon>Carnobacteriaceae</taxon>
        <taxon>Desemzia</taxon>
    </lineage>
</organism>
<dbReference type="PANTHER" id="PTHR43693:SF1">
    <property type="entry name" value="PROTEIN PHOSPHATASE CHEZ"/>
    <property type="match status" value="1"/>
</dbReference>
<keyword evidence="5" id="KW-1185">Reference proteome</keyword>
<evidence type="ECO:0000259" key="3">
    <source>
        <dbReference type="Pfam" id="PF04509"/>
    </source>
</evidence>
<dbReference type="STRING" id="82801.SAMN04488506_0067"/>
<keyword evidence="1" id="KW-0145">Chemotaxis</keyword>
<dbReference type="GO" id="GO:0006935">
    <property type="term" value="P:chemotaxis"/>
    <property type="evidence" value="ECO:0007669"/>
    <property type="project" value="UniProtKB-KW"/>
</dbReference>
<evidence type="ECO:0000313" key="4">
    <source>
        <dbReference type="EMBL" id="SFP96259.1"/>
    </source>
</evidence>
<accession>A0A1I5UM53</accession>
<evidence type="ECO:0000256" key="1">
    <source>
        <dbReference type="ARBA" id="ARBA00022500"/>
    </source>
</evidence>
<sequence length="206" mass="22774">MPSEFSTVQLDALKEVINIGGGNAATSLSQLINKPVHMTVPTIEVMAYEDMFEQVMSEDTMIDAVLTKMFGQAEGVFLLVGLEEDMKHLASIMLPENSETMLPENSETNPEMIDSALKELANILVNSFLNAVTKLLDINLLTSIPLLTRDMFGAIVSSVYMESGQYDDTILILKNEFYYMGERMEAALYFVPTPGVLDKLFSVLGV</sequence>